<keyword evidence="5 7" id="KW-1133">Transmembrane helix</keyword>
<evidence type="ECO:0000256" key="3">
    <source>
        <dbReference type="ARBA" id="ARBA00022519"/>
    </source>
</evidence>
<dbReference type="NCBIfam" id="TIGR00786">
    <property type="entry name" value="dctM"/>
    <property type="match status" value="1"/>
</dbReference>
<evidence type="ECO:0000256" key="6">
    <source>
        <dbReference type="ARBA" id="ARBA00023136"/>
    </source>
</evidence>
<keyword evidence="7" id="KW-0813">Transport</keyword>
<feature type="transmembrane region" description="Helical" evidence="7">
    <location>
        <begin position="256"/>
        <end position="274"/>
    </location>
</feature>
<dbReference type="EMBL" id="JADGMQ010000002">
    <property type="protein sequence ID" value="MBI1620209.1"/>
    <property type="molecule type" value="Genomic_DNA"/>
</dbReference>
<comment type="subunit">
    <text evidence="7">The complex comprises the extracytoplasmic solute receptor protein and the two transmembrane proteins.</text>
</comment>
<gene>
    <name evidence="9" type="ORF">IOD40_05970</name>
</gene>
<evidence type="ECO:0000259" key="8">
    <source>
        <dbReference type="Pfam" id="PF06808"/>
    </source>
</evidence>
<feature type="transmembrane region" description="Helical" evidence="7">
    <location>
        <begin position="349"/>
        <end position="366"/>
    </location>
</feature>
<name>A0ABS0SAA1_9HYPH</name>
<evidence type="ECO:0000313" key="10">
    <source>
        <dbReference type="Proteomes" id="UP000601789"/>
    </source>
</evidence>
<evidence type="ECO:0000256" key="1">
    <source>
        <dbReference type="ARBA" id="ARBA00004429"/>
    </source>
</evidence>
<dbReference type="RefSeq" id="WP_198475277.1">
    <property type="nucleotide sequence ID" value="NZ_JADGMQ010000002.1"/>
</dbReference>
<feature type="transmembrane region" description="Helical" evidence="7">
    <location>
        <begin position="230"/>
        <end position="250"/>
    </location>
</feature>
<feature type="transmembrane region" description="Helical" evidence="7">
    <location>
        <begin position="286"/>
        <end position="307"/>
    </location>
</feature>
<feature type="transmembrane region" description="Helical" evidence="7">
    <location>
        <begin position="372"/>
        <end position="395"/>
    </location>
</feature>
<keyword evidence="10" id="KW-1185">Reference proteome</keyword>
<comment type="subcellular location">
    <subcellularLocation>
        <location evidence="1 7">Cell inner membrane</location>
        <topology evidence="1 7">Multi-pass membrane protein</topology>
    </subcellularLocation>
</comment>
<dbReference type="Pfam" id="PF06808">
    <property type="entry name" value="DctM"/>
    <property type="match status" value="1"/>
</dbReference>
<feature type="transmembrane region" description="Helical" evidence="7">
    <location>
        <begin position="416"/>
        <end position="437"/>
    </location>
</feature>
<dbReference type="InterPro" id="IPR010656">
    <property type="entry name" value="DctM"/>
</dbReference>
<evidence type="ECO:0000256" key="4">
    <source>
        <dbReference type="ARBA" id="ARBA00022692"/>
    </source>
</evidence>
<comment type="caution">
    <text evidence="9">The sequence shown here is derived from an EMBL/GenBank/DDBJ whole genome shotgun (WGS) entry which is preliminary data.</text>
</comment>
<feature type="transmembrane region" description="Helical" evidence="7">
    <location>
        <begin position="6"/>
        <end position="39"/>
    </location>
</feature>
<keyword evidence="2" id="KW-1003">Cell membrane</keyword>
<feature type="domain" description="TRAP C4-dicarboxylate transport system permease DctM subunit" evidence="8">
    <location>
        <begin position="13"/>
        <end position="432"/>
    </location>
</feature>
<dbReference type="PIRSF" id="PIRSF006066">
    <property type="entry name" value="HI0050"/>
    <property type="match status" value="1"/>
</dbReference>
<protein>
    <recommendedName>
        <fullName evidence="7">TRAP transporter large permease protein</fullName>
    </recommendedName>
</protein>
<accession>A0ABS0SAA1</accession>
<evidence type="ECO:0000256" key="2">
    <source>
        <dbReference type="ARBA" id="ARBA00022475"/>
    </source>
</evidence>
<proteinExistence type="inferred from homology"/>
<feature type="transmembrane region" description="Helical" evidence="7">
    <location>
        <begin position="142"/>
        <end position="166"/>
    </location>
</feature>
<organism evidence="9 10">
    <name type="scientific">Aquamicrobium zhengzhouense</name>
    <dbReference type="NCBI Taxonomy" id="2781738"/>
    <lineage>
        <taxon>Bacteria</taxon>
        <taxon>Pseudomonadati</taxon>
        <taxon>Pseudomonadota</taxon>
        <taxon>Alphaproteobacteria</taxon>
        <taxon>Hyphomicrobiales</taxon>
        <taxon>Phyllobacteriaceae</taxon>
        <taxon>Aquamicrobium</taxon>
    </lineage>
</organism>
<dbReference type="InterPro" id="IPR004681">
    <property type="entry name" value="TRAP_DctM"/>
</dbReference>
<feature type="transmembrane region" description="Helical" evidence="7">
    <location>
        <begin position="178"/>
        <end position="202"/>
    </location>
</feature>
<feature type="transmembrane region" description="Helical" evidence="7">
    <location>
        <begin position="100"/>
        <end position="130"/>
    </location>
</feature>
<feature type="transmembrane region" description="Helical" evidence="7">
    <location>
        <begin position="327"/>
        <end position="344"/>
    </location>
</feature>
<evidence type="ECO:0000256" key="7">
    <source>
        <dbReference type="RuleBase" id="RU369079"/>
    </source>
</evidence>
<dbReference type="Proteomes" id="UP000601789">
    <property type="component" value="Unassembled WGS sequence"/>
</dbReference>
<keyword evidence="4 7" id="KW-0812">Transmembrane</keyword>
<keyword evidence="6 7" id="KW-0472">Membrane</keyword>
<keyword evidence="3 7" id="KW-0997">Cell inner membrane</keyword>
<dbReference type="PANTHER" id="PTHR33362:SF5">
    <property type="entry name" value="C4-DICARBOXYLATE TRAP TRANSPORTER LARGE PERMEASE PROTEIN DCTM"/>
    <property type="match status" value="1"/>
</dbReference>
<evidence type="ECO:0000313" key="9">
    <source>
        <dbReference type="EMBL" id="MBI1620209.1"/>
    </source>
</evidence>
<feature type="transmembrane region" description="Helical" evidence="7">
    <location>
        <begin position="60"/>
        <end position="80"/>
    </location>
</feature>
<reference evidence="9 10" key="1">
    <citation type="submission" date="2020-10" db="EMBL/GenBank/DDBJ databases">
        <title>Aquamicrobium zhengzhouensis sp. nov., a exopolysaccharide producing bacterium isolated from farmland soil.</title>
        <authorList>
            <person name="Wang X."/>
        </authorList>
    </citation>
    <scope>NUCLEOTIDE SEQUENCE [LARGE SCALE GENOMIC DNA]</scope>
    <source>
        <strain evidence="10">cd-1</strain>
    </source>
</reference>
<comment type="function">
    <text evidence="7">Part of the tripartite ATP-independent periplasmic (TRAP) transport system.</text>
</comment>
<evidence type="ECO:0000256" key="5">
    <source>
        <dbReference type="ARBA" id="ARBA00022989"/>
    </source>
</evidence>
<sequence>MGGPEFAFIIISALIGLILLSVPVVIALGLCSFFGLAYLTGSFNVPGSLLASTAYEALRDYVFAVIPLFILMGELISRSGAAKDLYSMINRGLKRLPGRLALATVAGNAVFGSVTGVSIASAAAFSRIAYPQMKQHGYDKSVALGCIAGSASLGMLLPPSVLMIVWGVISQQSIGKLFVAGIIPGILLTVMLSIFILIYASLSPAKFGGGREAEAAFDDQSSEERRSEMIGSFGVCALIMVVLGGIWLGAFTPTEAAGVGVLFAVVLAIVKGVGTKGLGEAVLDTGRISAPLLFLLITAQMYSRLLALGGINDVIQDTLLGVGDSPLMILMIMIIIWFILGMFIDATSIILLTVPIFAPLAMVIGYDPIAFAIIGIITIEAGLVTPPLGLCVFTVKAAIREPDVSLATIFRGSIPYWFILLILVAIIATFPQVATWLPSLM</sequence>
<dbReference type="PANTHER" id="PTHR33362">
    <property type="entry name" value="SIALIC ACID TRAP TRANSPORTER PERMEASE PROTEIN SIAT-RELATED"/>
    <property type="match status" value="1"/>
</dbReference>
<comment type="similarity">
    <text evidence="7">Belongs to the TRAP transporter large permease family.</text>
</comment>